<proteinExistence type="predicted"/>
<gene>
    <name evidence="3" type="ORF">K491DRAFT_762719</name>
</gene>
<accession>A0A6A6SMA7</accession>
<feature type="region of interest" description="Disordered" evidence="1">
    <location>
        <begin position="59"/>
        <end position="87"/>
    </location>
</feature>
<protein>
    <submittedName>
        <fullName evidence="3">Uncharacterized protein</fullName>
    </submittedName>
</protein>
<feature type="signal peptide" evidence="2">
    <location>
        <begin position="1"/>
        <end position="18"/>
    </location>
</feature>
<feature type="chain" id="PRO_5025557316" evidence="2">
    <location>
        <begin position="19"/>
        <end position="149"/>
    </location>
</feature>
<organism evidence="3 4">
    <name type="scientific">Lophiostoma macrostomum CBS 122681</name>
    <dbReference type="NCBI Taxonomy" id="1314788"/>
    <lineage>
        <taxon>Eukaryota</taxon>
        <taxon>Fungi</taxon>
        <taxon>Dikarya</taxon>
        <taxon>Ascomycota</taxon>
        <taxon>Pezizomycotina</taxon>
        <taxon>Dothideomycetes</taxon>
        <taxon>Pleosporomycetidae</taxon>
        <taxon>Pleosporales</taxon>
        <taxon>Lophiostomataceae</taxon>
        <taxon>Lophiostoma</taxon>
    </lineage>
</organism>
<dbReference type="AlphaFoldDB" id="A0A6A6SMA7"/>
<evidence type="ECO:0000313" key="4">
    <source>
        <dbReference type="Proteomes" id="UP000799324"/>
    </source>
</evidence>
<reference evidence="3" key="1">
    <citation type="journal article" date="2020" name="Stud. Mycol.">
        <title>101 Dothideomycetes genomes: a test case for predicting lifestyles and emergence of pathogens.</title>
        <authorList>
            <person name="Haridas S."/>
            <person name="Albert R."/>
            <person name="Binder M."/>
            <person name="Bloem J."/>
            <person name="Labutti K."/>
            <person name="Salamov A."/>
            <person name="Andreopoulos B."/>
            <person name="Baker S."/>
            <person name="Barry K."/>
            <person name="Bills G."/>
            <person name="Bluhm B."/>
            <person name="Cannon C."/>
            <person name="Castanera R."/>
            <person name="Culley D."/>
            <person name="Daum C."/>
            <person name="Ezra D."/>
            <person name="Gonzalez J."/>
            <person name="Henrissat B."/>
            <person name="Kuo A."/>
            <person name="Liang C."/>
            <person name="Lipzen A."/>
            <person name="Lutzoni F."/>
            <person name="Magnuson J."/>
            <person name="Mondo S."/>
            <person name="Nolan M."/>
            <person name="Ohm R."/>
            <person name="Pangilinan J."/>
            <person name="Park H.-J."/>
            <person name="Ramirez L."/>
            <person name="Alfaro M."/>
            <person name="Sun H."/>
            <person name="Tritt A."/>
            <person name="Yoshinaga Y."/>
            <person name="Zwiers L.-H."/>
            <person name="Turgeon B."/>
            <person name="Goodwin S."/>
            <person name="Spatafora J."/>
            <person name="Crous P."/>
            <person name="Grigoriev I."/>
        </authorList>
    </citation>
    <scope>NUCLEOTIDE SEQUENCE</scope>
    <source>
        <strain evidence="3">CBS 122681</strain>
    </source>
</reference>
<evidence type="ECO:0000313" key="3">
    <source>
        <dbReference type="EMBL" id="KAF2648966.1"/>
    </source>
</evidence>
<evidence type="ECO:0000256" key="1">
    <source>
        <dbReference type="SAM" id="MobiDB-lite"/>
    </source>
</evidence>
<dbReference type="Proteomes" id="UP000799324">
    <property type="component" value="Unassembled WGS sequence"/>
</dbReference>
<name>A0A6A6SMA7_9PLEO</name>
<feature type="compositionally biased region" description="Polar residues" evidence="1">
    <location>
        <begin position="73"/>
        <end position="85"/>
    </location>
</feature>
<sequence length="149" mass="16463">MHNFFVFISALCATFFNSDINIIAQLLTMITMDSVLGSIVNKNLGSSHLQFHKRGLLRESSSPDSSCKADINSEPQHGTSGSVHDSAQKAIMKKNRKHIINDNAGMGAIPLPRINELPGGQFQHSQLHSQLSQYANLRHQHAYLVMHAC</sequence>
<keyword evidence="2" id="KW-0732">Signal</keyword>
<dbReference type="EMBL" id="MU004513">
    <property type="protein sequence ID" value="KAF2648966.1"/>
    <property type="molecule type" value="Genomic_DNA"/>
</dbReference>
<evidence type="ECO:0000256" key="2">
    <source>
        <dbReference type="SAM" id="SignalP"/>
    </source>
</evidence>
<keyword evidence="4" id="KW-1185">Reference proteome</keyword>